<reference evidence="1" key="1">
    <citation type="journal article" date="2015" name="Nature">
        <title>Complex archaea that bridge the gap between prokaryotes and eukaryotes.</title>
        <authorList>
            <person name="Spang A."/>
            <person name="Saw J.H."/>
            <person name="Jorgensen S.L."/>
            <person name="Zaremba-Niedzwiedzka K."/>
            <person name="Martijn J."/>
            <person name="Lind A.E."/>
            <person name="van Eijk R."/>
            <person name="Schleper C."/>
            <person name="Guy L."/>
            <person name="Ettema T.J."/>
        </authorList>
    </citation>
    <scope>NUCLEOTIDE SEQUENCE</scope>
</reference>
<evidence type="ECO:0000313" key="1">
    <source>
        <dbReference type="EMBL" id="KKN53970.1"/>
    </source>
</evidence>
<sequence length="179" mass="20613">MGWRGGDDDSAKIAAANLLDNYREQWNENFKYNKIVGGDIDLHIFNLSSGNLDKCKEILSTLNEAVMVTPANKRANKQLAHRIKEYIRHISRRKPKPHLTIKHLRSIQQAYIDAISAHFTHQSQLVSMVLIEVFSNISLISKTSLIPKSMRDEILEFKDDNFEDNDDEIMNFDNKGKNE</sequence>
<proteinExistence type="predicted"/>
<comment type="caution">
    <text evidence="1">The sequence shown here is derived from an EMBL/GenBank/DDBJ whole genome shotgun (WGS) entry which is preliminary data.</text>
</comment>
<dbReference type="EMBL" id="LAZR01000949">
    <property type="protein sequence ID" value="KKN53970.1"/>
    <property type="molecule type" value="Genomic_DNA"/>
</dbReference>
<name>A0A0F9RBP2_9ZZZZ</name>
<organism evidence="1">
    <name type="scientific">marine sediment metagenome</name>
    <dbReference type="NCBI Taxonomy" id="412755"/>
    <lineage>
        <taxon>unclassified sequences</taxon>
        <taxon>metagenomes</taxon>
        <taxon>ecological metagenomes</taxon>
    </lineage>
</organism>
<accession>A0A0F9RBP2</accession>
<dbReference type="AlphaFoldDB" id="A0A0F9RBP2"/>
<gene>
    <name evidence="1" type="ORF">LCGC14_0597080</name>
</gene>
<protein>
    <submittedName>
        <fullName evidence="1">Uncharacterized protein</fullName>
    </submittedName>
</protein>